<evidence type="ECO:0000256" key="1">
    <source>
        <dbReference type="SAM" id="MobiDB-lite"/>
    </source>
</evidence>
<evidence type="ECO:0000259" key="2">
    <source>
        <dbReference type="Pfam" id="PF18008"/>
    </source>
</evidence>
<dbReference type="Pfam" id="PF18008">
    <property type="entry name" value="Bac_RepA_C"/>
    <property type="match status" value="1"/>
</dbReference>
<reference evidence="3" key="2">
    <citation type="submission" date="2008-08" db="EMBL/GenBank/DDBJ databases">
        <title>Characterization of a plasmid DNA pLTK13, which carries starch-hydrolyzing gene, isolated from plant originated Lactobacillus plantarum L137.</title>
        <authorList>
            <person name="Kim J.H."/>
            <person name="Yamashita M."/>
        </authorList>
    </citation>
    <scope>NUCLEOTIDE SEQUENCE</scope>
    <source>
        <strain evidence="3">L137</strain>
        <plasmid evidence="3">pLTK13</plasmid>
    </source>
</reference>
<reference evidence="3" key="1">
    <citation type="submission" date="2008-07" db="EMBL/GenBank/DDBJ databases">
        <authorList>
            <person name="Kim J."/>
            <person name="Yamashita M."/>
        </authorList>
    </citation>
    <scope>NUCLEOTIDE SEQUENCE</scope>
    <source>
        <strain evidence="3">L137</strain>
        <plasmid evidence="3">pLTK13</plasmid>
    </source>
</reference>
<keyword evidence="3" id="KW-0614">Plasmid</keyword>
<proteinExistence type="predicted"/>
<dbReference type="EMBL" id="AB450918">
    <property type="protein sequence ID" value="BAG67037.1"/>
    <property type="molecule type" value="Genomic_DNA"/>
</dbReference>
<feature type="region of interest" description="Disordered" evidence="1">
    <location>
        <begin position="83"/>
        <end position="102"/>
    </location>
</feature>
<protein>
    <submittedName>
        <fullName evidence="3">Replication protein</fullName>
    </submittedName>
</protein>
<name>B3Y976_LACPN</name>
<geneLocation type="plasmid" evidence="3">
    <name>pLTK13</name>
</geneLocation>
<dbReference type="AlphaFoldDB" id="B3Y976"/>
<evidence type="ECO:0000313" key="3">
    <source>
        <dbReference type="EMBL" id="BAG67037.1"/>
    </source>
</evidence>
<gene>
    <name evidence="3" type="primary">repA</name>
</gene>
<dbReference type="RefSeq" id="WP_012513034.1">
    <property type="nucleotide sequence ID" value="NC_011101.1"/>
</dbReference>
<accession>B3Y976</accession>
<sequence>MSKYPNTFLNAKYRVKKDHKDIGVIIPLGDEELKFLMTKALRRYFNALRSNEKHIKNVENYLYGTMQNLFGVWWNKQAAREHAAKHPEEEKSADNDNSGLYY</sequence>
<feature type="domain" description="Replication initiator protein A C-terminal" evidence="2">
    <location>
        <begin position="1"/>
        <end position="75"/>
    </location>
</feature>
<organism evidence="3">
    <name type="scientific">Lactiplantibacillus plantarum</name>
    <name type="common">Lactobacillus plantarum</name>
    <dbReference type="NCBI Taxonomy" id="1590"/>
    <lineage>
        <taxon>Bacteria</taxon>
        <taxon>Bacillati</taxon>
        <taxon>Bacillota</taxon>
        <taxon>Bacilli</taxon>
        <taxon>Lactobacillales</taxon>
        <taxon>Lactobacillaceae</taxon>
        <taxon>Lactiplantibacillus</taxon>
    </lineage>
</organism>
<dbReference type="InterPro" id="IPR041151">
    <property type="entry name" value="Bac_RepA_C"/>
</dbReference>
<feature type="compositionally biased region" description="Basic and acidic residues" evidence="1">
    <location>
        <begin position="83"/>
        <end position="94"/>
    </location>
</feature>